<dbReference type="PANTHER" id="PTHR14859:SF1">
    <property type="entry name" value="PGAP2-INTERACTING PROTEIN"/>
    <property type="match status" value="1"/>
</dbReference>
<dbReference type="Gene3D" id="3.60.10.10">
    <property type="entry name" value="Endonuclease/exonuclease/phosphatase"/>
    <property type="match status" value="1"/>
</dbReference>
<dbReference type="EMBL" id="MFAU01000024">
    <property type="protein sequence ID" value="OGD84339.1"/>
    <property type="molecule type" value="Genomic_DNA"/>
</dbReference>
<comment type="caution">
    <text evidence="2">The sequence shown here is derived from an EMBL/GenBank/DDBJ whole genome shotgun (WGS) entry which is preliminary data.</text>
</comment>
<name>A0A1F5FXK2_9BACT</name>
<reference evidence="2 3" key="1">
    <citation type="journal article" date="2016" name="Nat. Commun.">
        <title>Thousands of microbial genomes shed light on interconnected biogeochemical processes in an aquifer system.</title>
        <authorList>
            <person name="Anantharaman K."/>
            <person name="Brown C.T."/>
            <person name="Hug L.A."/>
            <person name="Sharon I."/>
            <person name="Castelle C.J."/>
            <person name="Probst A.J."/>
            <person name="Thomas B.C."/>
            <person name="Singh A."/>
            <person name="Wilkins M.J."/>
            <person name="Karaoz U."/>
            <person name="Brodie E.L."/>
            <person name="Williams K.H."/>
            <person name="Hubbard S.S."/>
            <person name="Banfield J.F."/>
        </authorList>
    </citation>
    <scope>NUCLEOTIDE SEQUENCE [LARGE SCALE GENOMIC DNA]</scope>
</reference>
<dbReference type="GO" id="GO:0003824">
    <property type="term" value="F:catalytic activity"/>
    <property type="evidence" value="ECO:0007669"/>
    <property type="project" value="InterPro"/>
</dbReference>
<sequence>MPQVIKFIQINIYKGKWLDDLLDYLLRESPDFVSVQEITSGCTNYYNDKNADLFEIIKSKLNYDGIFHIDFEVLEPKGTFGNGVFSRHKIIDKTVLTLKDPRVLTIEETEDDSVFASLPRHMLDARCNFNGKTIHAMSWHGTWTAPPHDTDVTLKQAQMVADYLKSLKEPFILGGDLNAVPQSKTVGLFNKVTNNLMMGSGILETTNLKVHKIAPRGFLVDYIFTSNHFRLKRLTVPRVTVSDHLPVVAELELIDK</sequence>
<organism evidence="2 3">
    <name type="scientific">Candidatus Curtissbacteria bacterium RBG_13_40_7</name>
    <dbReference type="NCBI Taxonomy" id="1797706"/>
    <lineage>
        <taxon>Bacteria</taxon>
        <taxon>Candidatus Curtissiibacteriota</taxon>
    </lineage>
</organism>
<dbReference type="Pfam" id="PF03372">
    <property type="entry name" value="Exo_endo_phos"/>
    <property type="match status" value="1"/>
</dbReference>
<gene>
    <name evidence="2" type="ORF">A2165_00100</name>
</gene>
<dbReference type="AlphaFoldDB" id="A0A1F5FXK2"/>
<dbReference type="Proteomes" id="UP000179252">
    <property type="component" value="Unassembled WGS sequence"/>
</dbReference>
<protein>
    <recommendedName>
        <fullName evidence="1">Endonuclease/exonuclease/phosphatase domain-containing protein</fullName>
    </recommendedName>
</protein>
<proteinExistence type="predicted"/>
<dbReference type="InterPro" id="IPR051916">
    <property type="entry name" value="GPI-anchor_lipid_remodeler"/>
</dbReference>
<dbReference type="InterPro" id="IPR005135">
    <property type="entry name" value="Endo/exonuclease/phosphatase"/>
</dbReference>
<feature type="domain" description="Endonuclease/exonuclease/phosphatase" evidence="1">
    <location>
        <begin position="10"/>
        <end position="244"/>
    </location>
</feature>
<evidence type="ECO:0000259" key="1">
    <source>
        <dbReference type="Pfam" id="PF03372"/>
    </source>
</evidence>
<evidence type="ECO:0000313" key="2">
    <source>
        <dbReference type="EMBL" id="OGD84339.1"/>
    </source>
</evidence>
<accession>A0A1F5FXK2</accession>
<evidence type="ECO:0000313" key="3">
    <source>
        <dbReference type="Proteomes" id="UP000179252"/>
    </source>
</evidence>
<dbReference type="GO" id="GO:0006506">
    <property type="term" value="P:GPI anchor biosynthetic process"/>
    <property type="evidence" value="ECO:0007669"/>
    <property type="project" value="TreeGrafter"/>
</dbReference>
<dbReference type="GO" id="GO:0016020">
    <property type="term" value="C:membrane"/>
    <property type="evidence" value="ECO:0007669"/>
    <property type="project" value="GOC"/>
</dbReference>
<dbReference type="PANTHER" id="PTHR14859">
    <property type="entry name" value="CALCOFLUOR WHITE HYPERSENSITIVE PROTEIN PRECURSOR"/>
    <property type="match status" value="1"/>
</dbReference>
<dbReference type="InterPro" id="IPR036691">
    <property type="entry name" value="Endo/exonu/phosph_ase_sf"/>
</dbReference>
<dbReference type="SUPFAM" id="SSF56219">
    <property type="entry name" value="DNase I-like"/>
    <property type="match status" value="1"/>
</dbReference>